<name>A0A1Z3HGU0_9CYAN</name>
<dbReference type="RefSeq" id="WP_088428961.1">
    <property type="nucleotide sequence ID" value="NZ_CP021983.2"/>
</dbReference>
<evidence type="ECO:0008006" key="5">
    <source>
        <dbReference type="Google" id="ProtNLM"/>
    </source>
</evidence>
<feature type="region of interest" description="Disordered" evidence="1">
    <location>
        <begin position="127"/>
        <end position="238"/>
    </location>
</feature>
<proteinExistence type="predicted"/>
<protein>
    <recommendedName>
        <fullName evidence="5">Ycf66 family protein</fullName>
    </recommendedName>
</protein>
<feature type="transmembrane region" description="Helical" evidence="2">
    <location>
        <begin position="33"/>
        <end position="53"/>
    </location>
</feature>
<evidence type="ECO:0000256" key="2">
    <source>
        <dbReference type="SAM" id="Phobius"/>
    </source>
</evidence>
<accession>A0A1Z3HGU0</accession>
<feature type="compositionally biased region" description="Low complexity" evidence="1">
    <location>
        <begin position="221"/>
        <end position="237"/>
    </location>
</feature>
<feature type="transmembrane region" description="Helical" evidence="2">
    <location>
        <begin position="6"/>
        <end position="24"/>
    </location>
</feature>
<evidence type="ECO:0000256" key="1">
    <source>
        <dbReference type="SAM" id="MobiDB-lite"/>
    </source>
</evidence>
<gene>
    <name evidence="3" type="ORF">XM38_004690</name>
</gene>
<feature type="compositionally biased region" description="Acidic residues" evidence="1">
    <location>
        <begin position="131"/>
        <end position="142"/>
    </location>
</feature>
<dbReference type="OrthoDB" id="532877at2"/>
<feature type="transmembrane region" description="Helical" evidence="2">
    <location>
        <begin position="59"/>
        <end position="78"/>
    </location>
</feature>
<evidence type="ECO:0000313" key="4">
    <source>
        <dbReference type="Proteomes" id="UP000191901"/>
    </source>
</evidence>
<sequence>MLSYLLALAVALSSLALYLAAFFYPELHRKQDFLWSGVGLFYALILWLCAGQMTGALLLGQLASVSLIMALGWQTLWLRRQRTPQPLQTIVSTDSWQRLRQLFIEPFMTWSQRLGLSQWWQTVPWPSIASDTDDADDTDQEDLSPSAEAESRRPHPATRRATHYEFIDETRQPWPDVSPGAAPAVTTTAPGSGRGKTAAVTADKQQTRPVEASPPRPSPKKPAAAAATPTPETSPPSWLGRMVIVKDWVLEVAQGLLKPKRQTSHD</sequence>
<keyword evidence="4" id="KW-1185">Reference proteome</keyword>
<dbReference type="Proteomes" id="UP000191901">
    <property type="component" value="Chromosome"/>
</dbReference>
<dbReference type="AlphaFoldDB" id="A0A1Z3HGU0"/>
<dbReference type="InterPro" id="IPR010004">
    <property type="entry name" value="Uncharacterised_Ycf66"/>
</dbReference>
<reference evidence="3 4" key="1">
    <citation type="journal article" date="2016" name="Biochim. Biophys. Acta">
        <title>Characterization of red-shifted phycobilisomes isolated from the chlorophyll f-containing cyanobacterium Halomicronema hongdechloris.</title>
        <authorList>
            <person name="Li Y."/>
            <person name="Lin Y."/>
            <person name="Garvey C.J."/>
            <person name="Birch D."/>
            <person name="Corkery R.W."/>
            <person name="Loughlin P.C."/>
            <person name="Scheer H."/>
            <person name="Willows R.D."/>
            <person name="Chen M."/>
        </authorList>
    </citation>
    <scope>NUCLEOTIDE SEQUENCE [LARGE SCALE GENOMIC DNA]</scope>
    <source>
        <strain evidence="3 4">C2206</strain>
    </source>
</reference>
<evidence type="ECO:0000313" key="3">
    <source>
        <dbReference type="EMBL" id="ASC69542.1"/>
    </source>
</evidence>
<dbReference type="EMBL" id="CP021983">
    <property type="protein sequence ID" value="ASC69542.1"/>
    <property type="molecule type" value="Genomic_DNA"/>
</dbReference>
<dbReference type="KEGG" id="hhg:XM38_004690"/>
<feature type="compositionally biased region" description="Low complexity" evidence="1">
    <location>
        <begin position="177"/>
        <end position="191"/>
    </location>
</feature>
<feature type="compositionally biased region" description="Basic and acidic residues" evidence="1">
    <location>
        <begin position="162"/>
        <end position="171"/>
    </location>
</feature>
<keyword evidence="2" id="KW-1133">Transmembrane helix</keyword>
<keyword evidence="2" id="KW-0812">Transmembrane</keyword>
<organism evidence="3 4">
    <name type="scientific">Halomicronema hongdechloris C2206</name>
    <dbReference type="NCBI Taxonomy" id="1641165"/>
    <lineage>
        <taxon>Bacteria</taxon>
        <taxon>Bacillati</taxon>
        <taxon>Cyanobacteriota</taxon>
        <taxon>Cyanophyceae</taxon>
        <taxon>Nodosilineales</taxon>
        <taxon>Nodosilineaceae</taxon>
        <taxon>Halomicronema</taxon>
    </lineage>
</organism>
<dbReference type="Pfam" id="PF07444">
    <property type="entry name" value="Ycf66_N"/>
    <property type="match status" value="1"/>
</dbReference>
<keyword evidence="2" id="KW-0472">Membrane</keyword>